<accession>A0A5C3QRF2</accession>
<keyword evidence="8" id="KW-0560">Oxidoreductase</keyword>
<feature type="domain" description="Plastocyanin-like" evidence="11">
    <location>
        <begin position="284"/>
        <end position="368"/>
    </location>
</feature>
<dbReference type="Proteomes" id="UP000305067">
    <property type="component" value="Unassembled WGS sequence"/>
</dbReference>
<dbReference type="PANTHER" id="PTHR11709:SF394">
    <property type="entry name" value="FI03373P-RELATED"/>
    <property type="match status" value="1"/>
</dbReference>
<comment type="subcellular location">
    <subcellularLocation>
        <location evidence="3">Secreted</location>
    </subcellularLocation>
</comment>
<dbReference type="InterPro" id="IPR008972">
    <property type="entry name" value="Cupredoxin"/>
</dbReference>
<dbReference type="GO" id="GO:0005576">
    <property type="term" value="C:extracellular region"/>
    <property type="evidence" value="ECO:0007669"/>
    <property type="project" value="UniProtKB-SubCell"/>
</dbReference>
<dbReference type="InterPro" id="IPR001117">
    <property type="entry name" value="Cu-oxidase_2nd"/>
</dbReference>
<evidence type="ECO:0000256" key="2">
    <source>
        <dbReference type="ARBA" id="ARBA00001935"/>
    </source>
</evidence>
<evidence type="ECO:0000259" key="10">
    <source>
        <dbReference type="Pfam" id="PF00394"/>
    </source>
</evidence>
<comment type="catalytic activity">
    <reaction evidence="1">
        <text>4 hydroquinone + O2 = 4 benzosemiquinone + 2 H2O</text>
        <dbReference type="Rhea" id="RHEA:11276"/>
        <dbReference type="ChEBI" id="CHEBI:15377"/>
        <dbReference type="ChEBI" id="CHEBI:15379"/>
        <dbReference type="ChEBI" id="CHEBI:17594"/>
        <dbReference type="ChEBI" id="CHEBI:17977"/>
        <dbReference type="EC" id="1.10.3.2"/>
    </reaction>
</comment>
<keyword evidence="6" id="KW-0964">Secreted</keyword>
<keyword evidence="13" id="KW-1185">Reference proteome</keyword>
<dbReference type="Pfam" id="PF07731">
    <property type="entry name" value="Cu-oxidase_2"/>
    <property type="match status" value="1"/>
</dbReference>
<evidence type="ECO:0000256" key="7">
    <source>
        <dbReference type="ARBA" id="ARBA00022723"/>
    </source>
</evidence>
<evidence type="ECO:0000256" key="5">
    <source>
        <dbReference type="ARBA" id="ARBA00012297"/>
    </source>
</evidence>
<dbReference type="EC" id="1.10.3.2" evidence="5"/>
<evidence type="ECO:0000313" key="13">
    <source>
        <dbReference type="Proteomes" id="UP000305067"/>
    </source>
</evidence>
<dbReference type="PANTHER" id="PTHR11709">
    <property type="entry name" value="MULTI-COPPER OXIDASE"/>
    <property type="match status" value="1"/>
</dbReference>
<evidence type="ECO:0000256" key="8">
    <source>
        <dbReference type="ARBA" id="ARBA00023002"/>
    </source>
</evidence>
<dbReference type="OrthoDB" id="2121828at2759"/>
<dbReference type="Gene3D" id="2.60.40.420">
    <property type="entry name" value="Cupredoxins - blue copper proteins"/>
    <property type="match status" value="2"/>
</dbReference>
<comment type="cofactor">
    <cofactor evidence="2">
        <name>Cu cation</name>
        <dbReference type="ChEBI" id="CHEBI:23378"/>
    </cofactor>
</comment>
<dbReference type="InterPro" id="IPR045087">
    <property type="entry name" value="Cu-oxidase_fam"/>
</dbReference>
<evidence type="ECO:0000259" key="11">
    <source>
        <dbReference type="Pfam" id="PF07731"/>
    </source>
</evidence>
<dbReference type="SUPFAM" id="SSF49503">
    <property type="entry name" value="Cupredoxins"/>
    <property type="match status" value="1"/>
</dbReference>
<reference evidence="12 13" key="1">
    <citation type="journal article" date="2019" name="Nat. Ecol. Evol.">
        <title>Megaphylogeny resolves global patterns of mushroom evolution.</title>
        <authorList>
            <person name="Varga T."/>
            <person name="Krizsan K."/>
            <person name="Foldi C."/>
            <person name="Dima B."/>
            <person name="Sanchez-Garcia M."/>
            <person name="Sanchez-Ramirez S."/>
            <person name="Szollosi G.J."/>
            <person name="Szarkandi J.G."/>
            <person name="Papp V."/>
            <person name="Albert L."/>
            <person name="Andreopoulos W."/>
            <person name="Angelini C."/>
            <person name="Antonin V."/>
            <person name="Barry K.W."/>
            <person name="Bougher N.L."/>
            <person name="Buchanan P."/>
            <person name="Buyck B."/>
            <person name="Bense V."/>
            <person name="Catcheside P."/>
            <person name="Chovatia M."/>
            <person name="Cooper J."/>
            <person name="Damon W."/>
            <person name="Desjardin D."/>
            <person name="Finy P."/>
            <person name="Geml J."/>
            <person name="Haridas S."/>
            <person name="Hughes K."/>
            <person name="Justo A."/>
            <person name="Karasinski D."/>
            <person name="Kautmanova I."/>
            <person name="Kiss B."/>
            <person name="Kocsube S."/>
            <person name="Kotiranta H."/>
            <person name="LaButti K.M."/>
            <person name="Lechner B.E."/>
            <person name="Liimatainen K."/>
            <person name="Lipzen A."/>
            <person name="Lukacs Z."/>
            <person name="Mihaltcheva S."/>
            <person name="Morgado L.N."/>
            <person name="Niskanen T."/>
            <person name="Noordeloos M.E."/>
            <person name="Ohm R.A."/>
            <person name="Ortiz-Santana B."/>
            <person name="Ovrebo C."/>
            <person name="Racz N."/>
            <person name="Riley R."/>
            <person name="Savchenko A."/>
            <person name="Shiryaev A."/>
            <person name="Soop K."/>
            <person name="Spirin V."/>
            <person name="Szebenyi C."/>
            <person name="Tomsovsky M."/>
            <person name="Tulloss R.E."/>
            <person name="Uehling J."/>
            <person name="Grigoriev I.V."/>
            <person name="Vagvolgyi C."/>
            <person name="Papp T."/>
            <person name="Martin F.M."/>
            <person name="Miettinen O."/>
            <person name="Hibbett D.S."/>
            <person name="Nagy L.G."/>
        </authorList>
    </citation>
    <scope>NUCLEOTIDE SEQUENCE [LARGE SCALE GENOMIC DNA]</scope>
    <source>
        <strain evidence="12 13">CBS 309.79</strain>
    </source>
</reference>
<dbReference type="GO" id="GO:0005507">
    <property type="term" value="F:copper ion binding"/>
    <property type="evidence" value="ECO:0007669"/>
    <property type="project" value="InterPro"/>
</dbReference>
<dbReference type="GO" id="GO:0052716">
    <property type="term" value="F:hydroquinone:oxygen oxidoreductase activity"/>
    <property type="evidence" value="ECO:0007669"/>
    <property type="project" value="UniProtKB-EC"/>
</dbReference>
<dbReference type="STRING" id="1884261.A0A5C3QRF2"/>
<evidence type="ECO:0000256" key="1">
    <source>
        <dbReference type="ARBA" id="ARBA00000349"/>
    </source>
</evidence>
<evidence type="ECO:0000313" key="12">
    <source>
        <dbReference type="EMBL" id="TFL04147.1"/>
    </source>
</evidence>
<feature type="domain" description="Plastocyanin-like" evidence="10">
    <location>
        <begin position="66"/>
        <end position="143"/>
    </location>
</feature>
<evidence type="ECO:0000256" key="9">
    <source>
        <dbReference type="ARBA" id="ARBA00023008"/>
    </source>
</evidence>
<name>A0A5C3QRF2_9AGAR</name>
<evidence type="ECO:0000256" key="6">
    <source>
        <dbReference type="ARBA" id="ARBA00022525"/>
    </source>
</evidence>
<evidence type="ECO:0000256" key="4">
    <source>
        <dbReference type="ARBA" id="ARBA00010609"/>
    </source>
</evidence>
<gene>
    <name evidence="12" type="ORF">BDV98DRAFT_591003</name>
</gene>
<dbReference type="EMBL" id="ML178819">
    <property type="protein sequence ID" value="TFL04147.1"/>
    <property type="molecule type" value="Genomic_DNA"/>
</dbReference>
<dbReference type="Pfam" id="PF00394">
    <property type="entry name" value="Cu-oxidase"/>
    <property type="match status" value="1"/>
</dbReference>
<organism evidence="12 13">
    <name type="scientific">Pterulicium gracile</name>
    <dbReference type="NCBI Taxonomy" id="1884261"/>
    <lineage>
        <taxon>Eukaryota</taxon>
        <taxon>Fungi</taxon>
        <taxon>Dikarya</taxon>
        <taxon>Basidiomycota</taxon>
        <taxon>Agaricomycotina</taxon>
        <taxon>Agaricomycetes</taxon>
        <taxon>Agaricomycetidae</taxon>
        <taxon>Agaricales</taxon>
        <taxon>Pleurotineae</taxon>
        <taxon>Pterulaceae</taxon>
        <taxon>Pterulicium</taxon>
    </lineage>
</organism>
<protein>
    <recommendedName>
        <fullName evidence="5">laccase</fullName>
        <ecNumber evidence="5">1.10.3.2</ecNumber>
    </recommendedName>
</protein>
<evidence type="ECO:0000256" key="3">
    <source>
        <dbReference type="ARBA" id="ARBA00004613"/>
    </source>
</evidence>
<comment type="similarity">
    <text evidence="4">Belongs to the multicopper oxidase family.</text>
</comment>
<proteinExistence type="inferred from homology"/>
<sequence length="398" mass="43558">MDFRGSFIVYDPNDPLKHLYDVDNGTLWNSGHGWPPNANAIVLLRHYHSTRGLVSSSCTELQDEFLKAGINPVPDCGTINGVGRYVAGPAVPYPVISVKKGFRLIQISRRPMFTFSTDGHTFDAMEFDGIEHDPVPAQNIDIFTDAVLLSSCTPIRLLGITGCVLSGTAFPCLSLSRNQIPINNPNLDVNLTRAIMRYEGAPIAEPTTTDPGGEKLNDAGMHPIADEGPGKLGSGPPDVALLLNISQICALTFYFAIDRSEQRLLLSLPRSLPYSSFSVALQGHGHAFDVIRVANSNVSNFVNPPRRDVIYISGEHDFPVGSLMTSPILTLTVHDSFKTDNAGAWFLHGHIDWHLEVGLAIIFAERPRDNMSGPQPQIVTPGWSRLCPEYYALAPEFQ</sequence>
<keyword evidence="9" id="KW-0186">Copper</keyword>
<keyword evidence="7" id="KW-0479">Metal-binding</keyword>
<dbReference type="AlphaFoldDB" id="A0A5C3QRF2"/>
<dbReference type="InterPro" id="IPR011706">
    <property type="entry name" value="Cu-oxidase_C"/>
</dbReference>